<keyword evidence="2" id="KW-0813">Transport</keyword>
<reference evidence="4" key="1">
    <citation type="thesis" date="2015" institute="Rutgers" country="The State University of New Jersey, 14 College Farm Rd., New Brunswick, NJ, USA">
        <title>Ammonia toxicity in bacteria and its implications for treatment of and resource recovery from highly nitrogenous organic wastes.</title>
        <authorList>
            <person name="Luther A.K."/>
        </authorList>
    </citation>
    <scope>NUCLEOTIDE SEQUENCE</scope>
    <source>
        <strain evidence="4">RT-10B</strain>
    </source>
</reference>
<evidence type="ECO:0000256" key="1">
    <source>
        <dbReference type="ARBA" id="ARBA00005901"/>
    </source>
</evidence>
<evidence type="ECO:0000256" key="3">
    <source>
        <dbReference type="ARBA" id="ARBA00023065"/>
    </source>
</evidence>
<gene>
    <name evidence="4" type="ORF">UF10_07480</name>
</gene>
<organism evidence="4 5">
    <name type="scientific">Peptostreptococcus russellii</name>
    <dbReference type="NCBI Taxonomy" id="215200"/>
    <lineage>
        <taxon>Bacteria</taxon>
        <taxon>Bacillati</taxon>
        <taxon>Bacillota</taxon>
        <taxon>Clostridia</taxon>
        <taxon>Peptostreptococcales</taxon>
        <taxon>Peptostreptococcaceae</taxon>
        <taxon>Peptostreptococcus</taxon>
    </lineage>
</organism>
<comment type="similarity">
    <text evidence="1">Belongs to the V-ATPase E subunit family.</text>
</comment>
<sequence length="181" mass="20748">MAELSNLTNRILEEAKSLADEIVKSAELKAENIMKKSNEQAKLRYDSIVEKGTLEAENLKERLKSNAKLKARDNELNAKQEVIKRVFEEALEDVKNIDDEKLISYIQNNASFSEDSILLVQKDRLDLIKEKFPQSKVSEERFVDSGFVEISGGIEKNFTFSTQIDYIKDEIQGEIAKVLFR</sequence>
<dbReference type="AlphaFoldDB" id="A0A2P7PZG3"/>
<keyword evidence="5" id="KW-1185">Reference proteome</keyword>
<comment type="caution">
    <text evidence="4">The sequence shown here is derived from an EMBL/GenBank/DDBJ whole genome shotgun (WGS) entry which is preliminary data.</text>
</comment>
<accession>A0A2P7PZG3</accession>
<dbReference type="GO" id="GO:0046961">
    <property type="term" value="F:proton-transporting ATPase activity, rotational mechanism"/>
    <property type="evidence" value="ECO:0007669"/>
    <property type="project" value="InterPro"/>
</dbReference>
<evidence type="ECO:0000256" key="2">
    <source>
        <dbReference type="ARBA" id="ARBA00022448"/>
    </source>
</evidence>
<dbReference type="Gene3D" id="1.20.5.620">
    <property type="entry name" value="F1F0 ATP synthase subunit B, membrane domain"/>
    <property type="match status" value="1"/>
</dbReference>
<dbReference type="Pfam" id="PF01991">
    <property type="entry name" value="vATP-synt_E"/>
    <property type="match status" value="1"/>
</dbReference>
<dbReference type="Proteomes" id="UP000241434">
    <property type="component" value="Unassembled WGS sequence"/>
</dbReference>
<dbReference type="SUPFAM" id="SSF160527">
    <property type="entry name" value="V-type ATPase subunit E-like"/>
    <property type="match status" value="1"/>
</dbReference>
<keyword evidence="3" id="KW-0406">Ion transport</keyword>
<dbReference type="OrthoDB" id="1749765at2"/>
<dbReference type="InterPro" id="IPR002842">
    <property type="entry name" value="ATPase_V1_Esu"/>
</dbReference>
<dbReference type="RefSeq" id="WP_106777183.1">
    <property type="nucleotide sequence ID" value="NZ_JBGGGQ010000004.1"/>
</dbReference>
<dbReference type="EMBL" id="JYGE01000006">
    <property type="protein sequence ID" value="PSJ31104.1"/>
    <property type="molecule type" value="Genomic_DNA"/>
</dbReference>
<dbReference type="GO" id="GO:0033178">
    <property type="term" value="C:proton-transporting two-sector ATPase complex, catalytic domain"/>
    <property type="evidence" value="ECO:0007669"/>
    <property type="project" value="InterPro"/>
</dbReference>
<protein>
    <submittedName>
        <fullName evidence="4">ATP synthase subunit E</fullName>
    </submittedName>
</protein>
<evidence type="ECO:0000313" key="5">
    <source>
        <dbReference type="Proteomes" id="UP000241434"/>
    </source>
</evidence>
<proteinExistence type="inferred from homology"/>
<evidence type="ECO:0000313" key="4">
    <source>
        <dbReference type="EMBL" id="PSJ31104.1"/>
    </source>
</evidence>
<name>A0A2P7PZG3_9FIRM</name>